<evidence type="ECO:0000313" key="1">
    <source>
        <dbReference type="EMBL" id="DAD69776.1"/>
    </source>
</evidence>
<proteinExistence type="predicted"/>
<reference evidence="1" key="1">
    <citation type="journal article" date="2021" name="Proc. Natl. Acad. Sci. U.S.A.">
        <title>A Catalog of Tens of Thousands of Viruses from Human Metagenomes Reveals Hidden Associations with Chronic Diseases.</title>
        <authorList>
            <person name="Tisza M.J."/>
            <person name="Buck C.B."/>
        </authorList>
    </citation>
    <scope>NUCLEOTIDE SEQUENCE</scope>
    <source>
        <strain evidence="1">CtfYP22</strain>
    </source>
</reference>
<protein>
    <submittedName>
        <fullName evidence="1">Replicative helicase</fullName>
    </submittedName>
</protein>
<dbReference type="SUPFAM" id="SSF52540">
    <property type="entry name" value="P-loop containing nucleoside triphosphate hydrolases"/>
    <property type="match status" value="1"/>
</dbReference>
<keyword evidence="1" id="KW-0067">ATP-binding</keyword>
<name>A0A8S5LIV2_9CAUD</name>
<dbReference type="GO" id="GO:0004386">
    <property type="term" value="F:helicase activity"/>
    <property type="evidence" value="ECO:0007669"/>
    <property type="project" value="UniProtKB-KW"/>
</dbReference>
<dbReference type="EMBL" id="BK015856">
    <property type="protein sequence ID" value="DAD69776.1"/>
    <property type="molecule type" value="Genomic_DNA"/>
</dbReference>
<keyword evidence="1" id="KW-0547">Nucleotide-binding</keyword>
<dbReference type="PROSITE" id="PS00675">
    <property type="entry name" value="SIGMA54_INTERACT_1"/>
    <property type="match status" value="1"/>
</dbReference>
<dbReference type="InterPro" id="IPR027417">
    <property type="entry name" value="P-loop_NTPase"/>
</dbReference>
<keyword evidence="1" id="KW-0347">Helicase</keyword>
<keyword evidence="1" id="KW-0378">Hydrolase</keyword>
<sequence>MSNEQQQPKEGALPLASEFVKKIKEERTAGLPPRSVYDAYRGIKLDDALDYITELGKLREERFSLDNDTLALGYAKAVSWLLALPHPEIDDPMKGLIVTGETGTGKTLLVTLLRDLSEMLGVQRPFYDGVNSRRTMKPFLWNGETHALWHMADLMDSTDGRYTALDYRVLHIGDLGSEPATFQRYGNKASLADLINQRSDYGYRDAPIVATTNLPWSELQRYGDRAVSRLRGDCIEVRLVGVPDHRMNRTKTSI</sequence>
<organism evidence="1">
    <name type="scientific">Siphoviridae sp. ctfYP22</name>
    <dbReference type="NCBI Taxonomy" id="2827584"/>
    <lineage>
        <taxon>Viruses</taxon>
        <taxon>Duplodnaviria</taxon>
        <taxon>Heunggongvirae</taxon>
        <taxon>Uroviricota</taxon>
        <taxon>Caudoviricetes</taxon>
    </lineage>
</organism>
<dbReference type="InterPro" id="IPR025662">
    <property type="entry name" value="Sigma_54_int_dom_ATP-bd_1"/>
</dbReference>
<dbReference type="Gene3D" id="3.40.50.300">
    <property type="entry name" value="P-loop containing nucleotide triphosphate hydrolases"/>
    <property type="match status" value="1"/>
</dbReference>
<accession>A0A8S5LIV2</accession>